<dbReference type="InterPro" id="IPR004604">
    <property type="entry name" value="DNA_recomb/repair_RecN"/>
</dbReference>
<evidence type="ECO:0000256" key="10">
    <source>
        <dbReference type="SAM" id="Coils"/>
    </source>
</evidence>
<dbReference type="GO" id="GO:0006310">
    <property type="term" value="P:DNA recombination"/>
    <property type="evidence" value="ECO:0007669"/>
    <property type="project" value="InterPro"/>
</dbReference>
<keyword evidence="6" id="KW-0067">ATP-binding</keyword>
<dbReference type="GO" id="GO:0005524">
    <property type="term" value="F:ATP binding"/>
    <property type="evidence" value="ECO:0007669"/>
    <property type="project" value="UniProtKB-KW"/>
</dbReference>
<keyword evidence="4" id="KW-0547">Nucleotide-binding</keyword>
<evidence type="ECO:0000256" key="6">
    <source>
        <dbReference type="ARBA" id="ARBA00022840"/>
    </source>
</evidence>
<comment type="similarity">
    <text evidence="2 9">Belongs to the RecN family.</text>
</comment>
<evidence type="ECO:0000256" key="2">
    <source>
        <dbReference type="ARBA" id="ARBA00009441"/>
    </source>
</evidence>
<dbReference type="Gene3D" id="3.40.50.300">
    <property type="entry name" value="P-loop containing nucleotide triphosphate hydrolases"/>
    <property type="match status" value="2"/>
</dbReference>
<gene>
    <name evidence="12" type="primary">recN</name>
    <name evidence="12" type="ORF">BN1048_00814</name>
</gene>
<dbReference type="GO" id="GO:0009432">
    <property type="term" value="P:SOS response"/>
    <property type="evidence" value="ECO:0007669"/>
    <property type="project" value="TreeGrafter"/>
</dbReference>
<dbReference type="PANTHER" id="PTHR11059:SF0">
    <property type="entry name" value="DNA REPAIR PROTEIN RECN"/>
    <property type="match status" value="1"/>
</dbReference>
<organism evidence="12 13">
    <name type="scientific">Jeotgalicoccus saudimassiliensis</name>
    <dbReference type="NCBI Taxonomy" id="1461582"/>
    <lineage>
        <taxon>Bacteria</taxon>
        <taxon>Bacillati</taxon>
        <taxon>Bacillota</taxon>
        <taxon>Bacilli</taxon>
        <taxon>Bacillales</taxon>
        <taxon>Staphylococcaceae</taxon>
        <taxon>Jeotgalicoccus</taxon>
    </lineage>
</organism>
<dbReference type="PIRSF" id="PIRSF003128">
    <property type="entry name" value="RecN"/>
    <property type="match status" value="1"/>
</dbReference>
<dbReference type="SUPFAM" id="SSF52540">
    <property type="entry name" value="P-loop containing nucleoside triphosphate hydrolases"/>
    <property type="match status" value="1"/>
</dbReference>
<dbReference type="RefSeq" id="WP_035808716.1">
    <property type="nucleotide sequence ID" value="NZ_CCSE01000001.1"/>
</dbReference>
<evidence type="ECO:0000256" key="9">
    <source>
        <dbReference type="PIRNR" id="PIRNR003128"/>
    </source>
</evidence>
<accession>A0A078M1L3</accession>
<protein>
    <recommendedName>
        <fullName evidence="3 9">DNA repair protein RecN</fullName>
    </recommendedName>
    <alternativeName>
        <fullName evidence="8 9">Recombination protein N</fullName>
    </alternativeName>
</protein>
<dbReference type="EMBL" id="CCSE01000001">
    <property type="protein sequence ID" value="CEA00095.1"/>
    <property type="molecule type" value="Genomic_DNA"/>
</dbReference>
<dbReference type="GO" id="GO:0006281">
    <property type="term" value="P:DNA repair"/>
    <property type="evidence" value="ECO:0007669"/>
    <property type="project" value="UniProtKB-KW"/>
</dbReference>
<name>A0A078M1L3_9STAP</name>
<reference evidence="12 13" key="1">
    <citation type="submission" date="2014-07" db="EMBL/GenBank/DDBJ databases">
        <authorList>
            <person name="Urmite Genomes Urmite Genomes"/>
        </authorList>
    </citation>
    <scope>NUCLEOTIDE SEQUENCE [LARGE SCALE GENOMIC DNA]</scope>
    <source>
        <strain evidence="12 13">13MG44_air</strain>
    </source>
</reference>
<dbReference type="SMART" id="SM00382">
    <property type="entry name" value="AAA"/>
    <property type="match status" value="1"/>
</dbReference>
<feature type="domain" description="AAA+ ATPase" evidence="11">
    <location>
        <begin position="21"/>
        <end position="507"/>
    </location>
</feature>
<dbReference type="CDD" id="cd03241">
    <property type="entry name" value="ABC_RecN"/>
    <property type="match status" value="2"/>
</dbReference>
<feature type="coiled-coil region" evidence="10">
    <location>
        <begin position="161"/>
        <end position="225"/>
    </location>
</feature>
<comment type="function">
    <text evidence="1 9">May be involved in recombinational repair of damaged DNA.</text>
</comment>
<dbReference type="NCBIfam" id="TIGR00634">
    <property type="entry name" value="recN"/>
    <property type="match status" value="1"/>
</dbReference>
<dbReference type="InterPro" id="IPR003395">
    <property type="entry name" value="RecF/RecN/SMC_N"/>
</dbReference>
<evidence type="ECO:0000256" key="3">
    <source>
        <dbReference type="ARBA" id="ARBA00021315"/>
    </source>
</evidence>
<dbReference type="OrthoDB" id="9806954at2"/>
<keyword evidence="7 9" id="KW-0234">DNA repair</keyword>
<proteinExistence type="inferred from homology"/>
<evidence type="ECO:0000256" key="5">
    <source>
        <dbReference type="ARBA" id="ARBA00022763"/>
    </source>
</evidence>
<sequence length="554" mass="63545">MLLRLSVQNFAVLENVELDFSRGMTVFTGESGAGKSKIIEAVSYLEGRRASADDIRYGSSGAVIEGVFDFPESDKLSSMLKSLGIEEDELYIVRREVMASSKSLIKINNQMVTLNNLKQIMALVLSIHSQSSQTEVLQKSEQIEYLDRYIGLGKENIFTDYRKHYEAYQQVKERIEELEYKDRNRLTQLELLKMQHAELSALELKEDEEEELENELEFLSNYENIHGALSQIKSLLVSEYPPQGMLYDINQSLDTVTKFDESYTSYKDTLMDAYYLLTELNSHVTNDLSSIDYDAERLNSIQSRLNQFNQMKRKFTKTYPGLLEFQQELQEDIDDLENISQSFTRLEEEQKELYLKMEQSAQKLHKYRAERKHFLESKLRRELNELEMPNVQFEISLKESHFNPLGFTDVEFLIATNKGEPLKPLNKIASGGEVSRVSLALRTIFSEFDSDSLIIFDEIDTGVSGQVAARMVEKMKLLSKQRQVLAISHLPQAAATADHLLHVEKNTDGERTHSTAGYLKYEDKIEEIARMISGSKITEAARLNAAELLKSSED</sequence>
<dbReference type="Pfam" id="PF02463">
    <property type="entry name" value="SMC_N"/>
    <property type="match status" value="1"/>
</dbReference>
<evidence type="ECO:0000313" key="12">
    <source>
        <dbReference type="EMBL" id="CEA00095.1"/>
    </source>
</evidence>
<evidence type="ECO:0000256" key="4">
    <source>
        <dbReference type="ARBA" id="ARBA00022741"/>
    </source>
</evidence>
<keyword evidence="5 9" id="KW-0227">DNA damage</keyword>
<dbReference type="AlphaFoldDB" id="A0A078M1L3"/>
<dbReference type="PANTHER" id="PTHR11059">
    <property type="entry name" value="DNA REPAIR PROTEIN RECN"/>
    <property type="match status" value="1"/>
</dbReference>
<dbReference type="eggNOG" id="COG0497">
    <property type="taxonomic scope" value="Bacteria"/>
</dbReference>
<evidence type="ECO:0000256" key="7">
    <source>
        <dbReference type="ARBA" id="ARBA00023204"/>
    </source>
</evidence>
<dbReference type="InterPro" id="IPR027417">
    <property type="entry name" value="P-loop_NTPase"/>
</dbReference>
<dbReference type="GO" id="GO:0043590">
    <property type="term" value="C:bacterial nucleoid"/>
    <property type="evidence" value="ECO:0007669"/>
    <property type="project" value="TreeGrafter"/>
</dbReference>
<dbReference type="GO" id="GO:0048870">
    <property type="term" value="P:cell motility"/>
    <property type="evidence" value="ECO:0007669"/>
    <property type="project" value="InterPro"/>
</dbReference>
<keyword evidence="13" id="KW-1185">Reference proteome</keyword>
<dbReference type="STRING" id="1461582.BN1048_00814"/>
<dbReference type="InterPro" id="IPR003593">
    <property type="entry name" value="AAA+_ATPase"/>
</dbReference>
<evidence type="ECO:0000313" key="13">
    <source>
        <dbReference type="Proteomes" id="UP000044136"/>
    </source>
</evidence>
<evidence type="ECO:0000256" key="8">
    <source>
        <dbReference type="ARBA" id="ARBA00033408"/>
    </source>
</evidence>
<dbReference type="HOGENOM" id="CLU_018297_3_1_9"/>
<evidence type="ECO:0000256" key="1">
    <source>
        <dbReference type="ARBA" id="ARBA00003618"/>
    </source>
</evidence>
<evidence type="ECO:0000259" key="11">
    <source>
        <dbReference type="SMART" id="SM00382"/>
    </source>
</evidence>
<dbReference type="Proteomes" id="UP000044136">
    <property type="component" value="Unassembled WGS sequence"/>
</dbReference>
<keyword evidence="10" id="KW-0175">Coiled coil</keyword>